<evidence type="ECO:0000256" key="3">
    <source>
        <dbReference type="ARBA" id="ARBA00022490"/>
    </source>
</evidence>
<keyword evidence="6" id="KW-0969">Cilium</keyword>
<comment type="subcellular location">
    <subcellularLocation>
        <location evidence="1">Cell projection</location>
        <location evidence="1">Cilium</location>
        <location evidence="1">Flagellum</location>
    </subcellularLocation>
    <subcellularLocation>
        <location evidence="2">Cytoplasm</location>
        <location evidence="2">Cytoskeleton</location>
        <location evidence="2">Cilium axoneme</location>
    </subcellularLocation>
</comment>
<evidence type="ECO:0000256" key="8">
    <source>
        <dbReference type="ARBA" id="ARBA00023273"/>
    </source>
</evidence>
<evidence type="ECO:0000256" key="7">
    <source>
        <dbReference type="ARBA" id="ARBA00023212"/>
    </source>
</evidence>
<evidence type="ECO:0000313" key="10">
    <source>
        <dbReference type="EMBL" id="KAA0145656.1"/>
    </source>
</evidence>
<dbReference type="SUPFAM" id="SSF82185">
    <property type="entry name" value="Histone H3 K4-specific methyltransferase SET7/9 N-terminal domain"/>
    <property type="match status" value="2"/>
</dbReference>
<keyword evidence="5" id="KW-0282">Flagellum</keyword>
<protein>
    <recommendedName>
        <fullName evidence="12">MORN repeat-containing protein 5</fullName>
    </recommendedName>
</protein>
<feature type="region of interest" description="Disordered" evidence="9">
    <location>
        <begin position="235"/>
        <end position="281"/>
    </location>
</feature>
<dbReference type="AlphaFoldDB" id="A0A5A8BY94"/>
<evidence type="ECO:0000256" key="2">
    <source>
        <dbReference type="ARBA" id="ARBA00004430"/>
    </source>
</evidence>
<proteinExistence type="predicted"/>
<reference evidence="10 11" key="1">
    <citation type="submission" date="2019-07" db="EMBL/GenBank/DDBJ databases">
        <title>Genomes of Cafeteria roenbergensis.</title>
        <authorList>
            <person name="Fischer M.G."/>
            <person name="Hackl T."/>
            <person name="Roman M."/>
        </authorList>
    </citation>
    <scope>NUCLEOTIDE SEQUENCE [LARGE SCALE GENOMIC DNA]</scope>
    <source>
        <strain evidence="10 11">RCC970-E3</strain>
    </source>
</reference>
<name>A0A5A8BY94_CAFRO</name>
<keyword evidence="3" id="KW-0963">Cytoplasm</keyword>
<organism evidence="10 11">
    <name type="scientific">Cafeteria roenbergensis</name>
    <name type="common">Marine flagellate</name>
    <dbReference type="NCBI Taxonomy" id="33653"/>
    <lineage>
        <taxon>Eukaryota</taxon>
        <taxon>Sar</taxon>
        <taxon>Stramenopiles</taxon>
        <taxon>Bigyra</taxon>
        <taxon>Opalozoa</taxon>
        <taxon>Bicosoecida</taxon>
        <taxon>Cafeteriaceae</taxon>
        <taxon>Cafeteria</taxon>
    </lineage>
</organism>
<dbReference type="GO" id="GO:0005930">
    <property type="term" value="C:axoneme"/>
    <property type="evidence" value="ECO:0007669"/>
    <property type="project" value="UniProtKB-SubCell"/>
</dbReference>
<dbReference type="PANTHER" id="PTHR46613:SF1">
    <property type="entry name" value="RADIAL SPOKE HEAD 10 HOMOLOG B-RELATED"/>
    <property type="match status" value="1"/>
</dbReference>
<dbReference type="InterPro" id="IPR003409">
    <property type="entry name" value="MORN"/>
</dbReference>
<sequence>MRPHCGPQAQATGRLMDRIHPFVRIPGGAPYSDYNTDRGVAEQITAEACRLLVADHDCGLDEEQRFHGTGRIEYESGLVYEGDLAHGRATGRGKLFWPSGEAYEGTVRNGRAWGEGRMEWPNGTTYEGSMLDGKRHGFGFLVAASGVRYEGEWAGGKREGRGPARAADEHSADASRRPMCTRYEGGFRGGARHGVGTLYYADGAKYTGTWREGLKEGLGVMVSADGAVYEGVFEADRPRDGPQRRSDAPPSPRTTERQTAYSLHVDDVITGALPSTARENP</sequence>
<evidence type="ECO:0000256" key="1">
    <source>
        <dbReference type="ARBA" id="ARBA00004230"/>
    </source>
</evidence>
<dbReference type="SMART" id="SM00698">
    <property type="entry name" value="MORN"/>
    <property type="match status" value="6"/>
</dbReference>
<evidence type="ECO:0000256" key="9">
    <source>
        <dbReference type="SAM" id="MobiDB-lite"/>
    </source>
</evidence>
<evidence type="ECO:0000256" key="4">
    <source>
        <dbReference type="ARBA" id="ARBA00022737"/>
    </source>
</evidence>
<keyword evidence="8" id="KW-0966">Cell projection</keyword>
<dbReference type="PANTHER" id="PTHR46613">
    <property type="entry name" value="RADIAL SPOKE HEAD 10 HOMOLOG B-RELATED"/>
    <property type="match status" value="1"/>
</dbReference>
<dbReference type="EMBL" id="VLTL01000368">
    <property type="protein sequence ID" value="KAA0145656.1"/>
    <property type="molecule type" value="Genomic_DNA"/>
</dbReference>
<evidence type="ECO:0000256" key="5">
    <source>
        <dbReference type="ARBA" id="ARBA00022846"/>
    </source>
</evidence>
<dbReference type="GO" id="GO:0031514">
    <property type="term" value="C:motile cilium"/>
    <property type="evidence" value="ECO:0007669"/>
    <property type="project" value="UniProtKB-SubCell"/>
</dbReference>
<dbReference type="Gene3D" id="2.20.110.10">
    <property type="entry name" value="Histone H3 K4-specific methyltransferase SET7/9 N-terminal domain"/>
    <property type="match status" value="2"/>
</dbReference>
<evidence type="ECO:0000256" key="6">
    <source>
        <dbReference type="ARBA" id="ARBA00023069"/>
    </source>
</evidence>
<feature type="compositionally biased region" description="Basic and acidic residues" evidence="9">
    <location>
        <begin position="235"/>
        <end position="247"/>
    </location>
</feature>
<feature type="region of interest" description="Disordered" evidence="9">
    <location>
        <begin position="154"/>
        <end position="175"/>
    </location>
</feature>
<keyword evidence="7" id="KW-0206">Cytoskeleton</keyword>
<dbReference type="Proteomes" id="UP000324907">
    <property type="component" value="Unassembled WGS sequence"/>
</dbReference>
<accession>A0A5A8BY94</accession>
<gene>
    <name evidence="10" type="ORF">FNF28_07831</name>
</gene>
<evidence type="ECO:0008006" key="12">
    <source>
        <dbReference type="Google" id="ProtNLM"/>
    </source>
</evidence>
<evidence type="ECO:0000313" key="11">
    <source>
        <dbReference type="Proteomes" id="UP000324907"/>
    </source>
</evidence>
<comment type="caution">
    <text evidence="10">The sequence shown here is derived from an EMBL/GenBank/DDBJ whole genome shotgun (WGS) entry which is preliminary data.</text>
</comment>
<dbReference type="Pfam" id="PF02493">
    <property type="entry name" value="MORN"/>
    <property type="match status" value="6"/>
</dbReference>
<keyword evidence="4" id="KW-0677">Repeat</keyword>